<evidence type="ECO:0000313" key="1">
    <source>
        <dbReference type="EMBL" id="MCG4962326.1"/>
    </source>
</evidence>
<dbReference type="RefSeq" id="WP_118113343.1">
    <property type="nucleotide sequence ID" value="NZ_JAHONW010000070.1"/>
</dbReference>
<sequence>MKNVYYLQIEVEFSKIHLIDKIMGIKHNTISSSWQYMIVEKEATISYIYLFMDLLEGKYKDLLEIGISRNMITIWRMYSYDTQCNFEYSPLELKRLGDNGIVLNIVCWDTGEEPKMIENILN</sequence>
<protein>
    <submittedName>
        <fullName evidence="1">Uncharacterized protein</fullName>
    </submittedName>
</protein>
<comment type="caution">
    <text evidence="1">The sequence shown here is derived from an EMBL/GenBank/DDBJ whole genome shotgun (WGS) entry which is preliminary data.</text>
</comment>
<name>A0AAW5CL59_9BACT</name>
<evidence type="ECO:0000313" key="2">
    <source>
        <dbReference type="Proteomes" id="UP001199750"/>
    </source>
</evidence>
<dbReference type="AlphaFoldDB" id="A0AAW5CL59"/>
<gene>
    <name evidence="1" type="ORF">L0P03_21145</name>
</gene>
<organism evidence="1 2">
    <name type="scientific">Odoribacter splanchnicus</name>
    <dbReference type="NCBI Taxonomy" id="28118"/>
    <lineage>
        <taxon>Bacteria</taxon>
        <taxon>Pseudomonadati</taxon>
        <taxon>Bacteroidota</taxon>
        <taxon>Bacteroidia</taxon>
        <taxon>Bacteroidales</taxon>
        <taxon>Odoribacteraceae</taxon>
        <taxon>Odoribacter</taxon>
    </lineage>
</organism>
<dbReference type="Proteomes" id="UP001199750">
    <property type="component" value="Unassembled WGS sequence"/>
</dbReference>
<accession>A0AAW5CL59</accession>
<reference evidence="1" key="1">
    <citation type="submission" date="2022-01" db="EMBL/GenBank/DDBJ databases">
        <title>Collection of gut derived symbiotic bacterial strains cultured from healthy donors.</title>
        <authorList>
            <person name="Lin H."/>
            <person name="Kohout C."/>
            <person name="Waligurski E."/>
            <person name="Pamer E.G."/>
        </authorList>
    </citation>
    <scope>NUCLEOTIDE SEQUENCE</scope>
    <source>
        <strain evidence="1">DFI.1.149</strain>
    </source>
</reference>
<proteinExistence type="predicted"/>
<dbReference type="EMBL" id="JAKNDN010000077">
    <property type="protein sequence ID" value="MCG4962326.1"/>
    <property type="molecule type" value="Genomic_DNA"/>
</dbReference>